<proteinExistence type="predicted"/>
<reference evidence="2" key="1">
    <citation type="journal article" date="2022" name="Mol. Ecol. Resour.">
        <title>The genomes of chicory, endive, great burdock and yacon provide insights into Asteraceae palaeo-polyploidization history and plant inulin production.</title>
        <authorList>
            <person name="Fan W."/>
            <person name="Wang S."/>
            <person name="Wang H."/>
            <person name="Wang A."/>
            <person name="Jiang F."/>
            <person name="Liu H."/>
            <person name="Zhao H."/>
            <person name="Xu D."/>
            <person name="Zhang Y."/>
        </authorList>
    </citation>
    <scope>NUCLEOTIDE SEQUENCE [LARGE SCALE GENOMIC DNA]</scope>
    <source>
        <strain evidence="2">cv. Punajuju</strain>
    </source>
</reference>
<evidence type="ECO:0000313" key="1">
    <source>
        <dbReference type="EMBL" id="KAI3764298.1"/>
    </source>
</evidence>
<comment type="caution">
    <text evidence="1">The sequence shown here is derived from an EMBL/GenBank/DDBJ whole genome shotgun (WGS) entry which is preliminary data.</text>
</comment>
<organism evidence="1 2">
    <name type="scientific">Cichorium intybus</name>
    <name type="common">Chicory</name>
    <dbReference type="NCBI Taxonomy" id="13427"/>
    <lineage>
        <taxon>Eukaryota</taxon>
        <taxon>Viridiplantae</taxon>
        <taxon>Streptophyta</taxon>
        <taxon>Embryophyta</taxon>
        <taxon>Tracheophyta</taxon>
        <taxon>Spermatophyta</taxon>
        <taxon>Magnoliopsida</taxon>
        <taxon>eudicotyledons</taxon>
        <taxon>Gunneridae</taxon>
        <taxon>Pentapetalae</taxon>
        <taxon>asterids</taxon>
        <taxon>campanulids</taxon>
        <taxon>Asterales</taxon>
        <taxon>Asteraceae</taxon>
        <taxon>Cichorioideae</taxon>
        <taxon>Cichorieae</taxon>
        <taxon>Cichoriinae</taxon>
        <taxon>Cichorium</taxon>
    </lineage>
</organism>
<gene>
    <name evidence="1" type="ORF">L2E82_14305</name>
</gene>
<reference evidence="1 2" key="2">
    <citation type="journal article" date="2022" name="Mol. Ecol. Resour.">
        <title>The genomes of chicory, endive, great burdock and yacon provide insights into Asteraceae paleo-polyploidization history and plant inulin production.</title>
        <authorList>
            <person name="Fan W."/>
            <person name="Wang S."/>
            <person name="Wang H."/>
            <person name="Wang A."/>
            <person name="Jiang F."/>
            <person name="Liu H."/>
            <person name="Zhao H."/>
            <person name="Xu D."/>
            <person name="Zhang Y."/>
        </authorList>
    </citation>
    <scope>NUCLEOTIDE SEQUENCE [LARGE SCALE GENOMIC DNA]</scope>
    <source>
        <strain evidence="2">cv. Punajuju</strain>
        <tissue evidence="1">Leaves</tissue>
    </source>
</reference>
<dbReference type="Proteomes" id="UP001055811">
    <property type="component" value="Linkage Group LG03"/>
</dbReference>
<accession>A0ACB9F0F6</accession>
<name>A0ACB9F0F6_CICIN</name>
<keyword evidence="2" id="KW-1185">Reference proteome</keyword>
<sequence length="242" mass="26134">MSAMQIAMNGGKKVKATMRITQLQKNSDCSRDDEDNGIKDGGEDEEVGVSDTYQKEGDKEREYEESIHLDNRAGIEVKNTAVEGVEVFETNDNCIREVGVLGSDNADNACNVEGMPIGGPESDGLDNSIGLPDLNNLLPVTEPAKRNLGNKSGGRKQMSVNFKDLIKSTHNGRMKSKKATKQTREKSCISGNSETSIDCQSSSSEEIGKTLQVGTSIGYQFHGEERVVNSILEGEGVQIGSK</sequence>
<protein>
    <submittedName>
        <fullName evidence="1">Uncharacterized protein</fullName>
    </submittedName>
</protein>
<dbReference type="EMBL" id="CM042011">
    <property type="protein sequence ID" value="KAI3764298.1"/>
    <property type="molecule type" value="Genomic_DNA"/>
</dbReference>
<evidence type="ECO:0000313" key="2">
    <source>
        <dbReference type="Proteomes" id="UP001055811"/>
    </source>
</evidence>